<dbReference type="Proteomes" id="UP001203212">
    <property type="component" value="Unassembled WGS sequence"/>
</dbReference>
<dbReference type="EMBL" id="JAKILK010000004">
    <property type="protein sequence ID" value="MCL1117487.1"/>
    <property type="molecule type" value="Genomic_DNA"/>
</dbReference>
<dbReference type="Pfam" id="PF04237">
    <property type="entry name" value="YjbR"/>
    <property type="match status" value="1"/>
</dbReference>
<keyword evidence="1" id="KW-0238">DNA-binding</keyword>
<accession>A0ABT0L247</accession>
<dbReference type="RefSeq" id="WP_229778247.1">
    <property type="nucleotide sequence ID" value="NZ_BMOT01000004.1"/>
</dbReference>
<dbReference type="InterPro" id="IPR007351">
    <property type="entry name" value="YjbR"/>
</dbReference>
<dbReference type="InterPro" id="IPR038056">
    <property type="entry name" value="YjbR-like_sf"/>
</dbReference>
<evidence type="ECO:0000313" key="2">
    <source>
        <dbReference type="Proteomes" id="UP001203212"/>
    </source>
</evidence>
<dbReference type="PANTHER" id="PTHR35145">
    <property type="entry name" value="CYTOPLASMIC PROTEIN-RELATED"/>
    <property type="match status" value="1"/>
</dbReference>
<dbReference type="Gene3D" id="3.90.1150.30">
    <property type="match status" value="1"/>
</dbReference>
<gene>
    <name evidence="1" type="ORF">L2689_09555</name>
</gene>
<dbReference type="GO" id="GO:0003677">
    <property type="term" value="F:DNA binding"/>
    <property type="evidence" value="ECO:0007669"/>
    <property type="project" value="UniProtKB-KW"/>
</dbReference>
<dbReference type="InterPro" id="IPR058532">
    <property type="entry name" value="YjbR/MT2646/Rv2570-like"/>
</dbReference>
<proteinExistence type="predicted"/>
<organism evidence="1 2">
    <name type="scientific">Shewanella aestuarii</name>
    <dbReference type="NCBI Taxonomy" id="1028752"/>
    <lineage>
        <taxon>Bacteria</taxon>
        <taxon>Pseudomonadati</taxon>
        <taxon>Pseudomonadota</taxon>
        <taxon>Gammaproteobacteria</taxon>
        <taxon>Alteromonadales</taxon>
        <taxon>Shewanellaceae</taxon>
        <taxon>Shewanella</taxon>
    </lineage>
</organism>
<protein>
    <submittedName>
        <fullName evidence="1">MmcQ/YjbR family DNA-binding protein</fullName>
    </submittedName>
</protein>
<reference evidence="1 2" key="1">
    <citation type="submission" date="2022-01" db="EMBL/GenBank/DDBJ databases">
        <title>Whole genome-based taxonomy of the Shewanellaceae.</title>
        <authorList>
            <person name="Martin-Rodriguez A.J."/>
        </authorList>
    </citation>
    <scope>NUCLEOTIDE SEQUENCE [LARGE SCALE GENOMIC DNA]</scope>
    <source>
        <strain evidence="1 2">JCM 17801</strain>
    </source>
</reference>
<comment type="caution">
    <text evidence="1">The sequence shown here is derived from an EMBL/GenBank/DDBJ whole genome shotgun (WGS) entry which is preliminary data.</text>
</comment>
<sequence>MKNKMFALVGRRNDLLMLNLKCDPDEANALKDIFPAITPGYHMDKKHWISIYFDGSVPDGEVKRIIDNSFLLVVNSLPKKEQTSIRLQLES</sequence>
<keyword evidence="2" id="KW-1185">Reference proteome</keyword>
<evidence type="ECO:0000313" key="1">
    <source>
        <dbReference type="EMBL" id="MCL1117487.1"/>
    </source>
</evidence>
<name>A0ABT0L247_9GAMM</name>
<dbReference type="SUPFAM" id="SSF142906">
    <property type="entry name" value="YjbR-like"/>
    <property type="match status" value="1"/>
</dbReference>
<dbReference type="PANTHER" id="PTHR35145:SF1">
    <property type="entry name" value="CYTOPLASMIC PROTEIN"/>
    <property type="match status" value="1"/>
</dbReference>